<dbReference type="AlphaFoldDB" id="A0A8B6DBN1"/>
<protein>
    <submittedName>
        <fullName evidence="2">Uncharacterized protein</fullName>
    </submittedName>
</protein>
<dbReference type="EMBL" id="UYJE01003278">
    <property type="protein sequence ID" value="VDI17901.1"/>
    <property type="molecule type" value="Genomic_DNA"/>
</dbReference>
<keyword evidence="1" id="KW-0472">Membrane</keyword>
<sequence length="288" mass="31008">MTQRLYIVLDDVIIGKERLIGYEVKNRGTVTETYQVSISDDHSFANGITVEEYTLFSGDGINGTFAVKPITPFVIFSYTVSVSIVSTGDVQQSITRKLVVTDVERPDCSVVHMDGLCGISSLNTANCSLYNWTASAEVTFSGTLLESISSTVGMSVKLIHVNITGLSAGPIAVNISGDCCTPSLHVNVIDVDGFISQCDLSFGGGQSVQSVEVVSEPSGSSETNISSVIIILTVCVTVVIIVVITAFVLRMHQTKSKDALYRSKSIPDTTRKEKFNAKMIYEKQGLSH</sequence>
<comment type="caution">
    <text evidence="2">The sequence shown here is derived from an EMBL/GenBank/DDBJ whole genome shotgun (WGS) entry which is preliminary data.</text>
</comment>
<accession>A0A8B6DBN1</accession>
<feature type="transmembrane region" description="Helical" evidence="1">
    <location>
        <begin position="225"/>
        <end position="249"/>
    </location>
</feature>
<proteinExistence type="predicted"/>
<evidence type="ECO:0000256" key="1">
    <source>
        <dbReference type="SAM" id="Phobius"/>
    </source>
</evidence>
<evidence type="ECO:0000313" key="3">
    <source>
        <dbReference type="Proteomes" id="UP000596742"/>
    </source>
</evidence>
<dbReference type="OrthoDB" id="301415at2759"/>
<keyword evidence="1" id="KW-1133">Transmembrane helix</keyword>
<keyword evidence="1" id="KW-0812">Transmembrane</keyword>
<dbReference type="Proteomes" id="UP000596742">
    <property type="component" value="Unassembled WGS sequence"/>
</dbReference>
<reference evidence="2" key="1">
    <citation type="submission" date="2018-11" db="EMBL/GenBank/DDBJ databases">
        <authorList>
            <person name="Alioto T."/>
            <person name="Alioto T."/>
        </authorList>
    </citation>
    <scope>NUCLEOTIDE SEQUENCE</scope>
</reference>
<organism evidence="2 3">
    <name type="scientific">Mytilus galloprovincialis</name>
    <name type="common">Mediterranean mussel</name>
    <dbReference type="NCBI Taxonomy" id="29158"/>
    <lineage>
        <taxon>Eukaryota</taxon>
        <taxon>Metazoa</taxon>
        <taxon>Spiralia</taxon>
        <taxon>Lophotrochozoa</taxon>
        <taxon>Mollusca</taxon>
        <taxon>Bivalvia</taxon>
        <taxon>Autobranchia</taxon>
        <taxon>Pteriomorphia</taxon>
        <taxon>Mytilida</taxon>
        <taxon>Mytiloidea</taxon>
        <taxon>Mytilidae</taxon>
        <taxon>Mytilinae</taxon>
        <taxon>Mytilus</taxon>
    </lineage>
</organism>
<gene>
    <name evidence="2" type="ORF">MGAL_10B076970</name>
</gene>
<keyword evidence="3" id="KW-1185">Reference proteome</keyword>
<evidence type="ECO:0000313" key="2">
    <source>
        <dbReference type="EMBL" id="VDI17901.1"/>
    </source>
</evidence>
<name>A0A8B6DBN1_MYTGA</name>